<feature type="region of interest" description="Disordered" evidence="1">
    <location>
        <begin position="1"/>
        <end position="21"/>
    </location>
</feature>
<gene>
    <name evidence="2" type="ORF">B0H16DRAFT_1462419</name>
</gene>
<dbReference type="Proteomes" id="UP001215598">
    <property type="component" value="Unassembled WGS sequence"/>
</dbReference>
<name>A0AAD7IQ22_9AGAR</name>
<proteinExistence type="predicted"/>
<feature type="compositionally biased region" description="Basic and acidic residues" evidence="1">
    <location>
        <begin position="248"/>
        <end position="260"/>
    </location>
</feature>
<sequence length="375" mass="40554">MLSGTHRTSVQEAGAEGTVRAENSHVDERVAFIRAGTTSMSRWGEVVATQRTSQAQEPFGERTLVNERAPFVGAGTTSISRWGEVVATQRTSQAQKPLGGSKWKSNLILFLSLSHIQFILRSATVMYNIQPYMRCYADYVLCYMRAAVESDCASDTKQKARNKTKNTTQSPIPRHLQCRRLAHFFLYRLVAQLLRLGQGVNQLHCKAGTVRSVLGQPFSFFPGIESASERGKRDRWEGTYGSRSSCPSERRNHGPERVGDDPSTGGGGDVAQTAEQDDPVGAEEDDTACGEDKDAACREDEDAACGEDEDKVCMCANIVWRGGKGEVLVAKNEFASSMRVTIIWRSGSGAFGLIKVLCGCGVKVGGPGGAGGASV</sequence>
<protein>
    <submittedName>
        <fullName evidence="2">Uncharacterized protein</fullName>
    </submittedName>
</protein>
<dbReference type="EMBL" id="JARKIB010000079">
    <property type="protein sequence ID" value="KAJ7746689.1"/>
    <property type="molecule type" value="Genomic_DNA"/>
</dbReference>
<feature type="compositionally biased region" description="Acidic residues" evidence="1">
    <location>
        <begin position="275"/>
        <end position="289"/>
    </location>
</feature>
<feature type="compositionally biased region" description="Polar residues" evidence="1">
    <location>
        <begin position="1"/>
        <end position="11"/>
    </location>
</feature>
<reference evidence="2" key="1">
    <citation type="submission" date="2023-03" db="EMBL/GenBank/DDBJ databases">
        <title>Massive genome expansion in bonnet fungi (Mycena s.s.) driven by repeated elements and novel gene families across ecological guilds.</title>
        <authorList>
            <consortium name="Lawrence Berkeley National Laboratory"/>
            <person name="Harder C.B."/>
            <person name="Miyauchi S."/>
            <person name="Viragh M."/>
            <person name="Kuo A."/>
            <person name="Thoen E."/>
            <person name="Andreopoulos B."/>
            <person name="Lu D."/>
            <person name="Skrede I."/>
            <person name="Drula E."/>
            <person name="Henrissat B."/>
            <person name="Morin E."/>
            <person name="Kohler A."/>
            <person name="Barry K."/>
            <person name="LaButti K."/>
            <person name="Morin E."/>
            <person name="Salamov A."/>
            <person name="Lipzen A."/>
            <person name="Mereny Z."/>
            <person name="Hegedus B."/>
            <person name="Baldrian P."/>
            <person name="Stursova M."/>
            <person name="Weitz H."/>
            <person name="Taylor A."/>
            <person name="Grigoriev I.V."/>
            <person name="Nagy L.G."/>
            <person name="Martin F."/>
            <person name="Kauserud H."/>
        </authorList>
    </citation>
    <scope>NUCLEOTIDE SEQUENCE</scope>
    <source>
        <strain evidence="2">CBHHK182m</strain>
    </source>
</reference>
<evidence type="ECO:0000256" key="1">
    <source>
        <dbReference type="SAM" id="MobiDB-lite"/>
    </source>
</evidence>
<accession>A0AAD7IQ22</accession>
<comment type="caution">
    <text evidence="2">The sequence shown here is derived from an EMBL/GenBank/DDBJ whole genome shotgun (WGS) entry which is preliminary data.</text>
</comment>
<keyword evidence="3" id="KW-1185">Reference proteome</keyword>
<organism evidence="2 3">
    <name type="scientific">Mycena metata</name>
    <dbReference type="NCBI Taxonomy" id="1033252"/>
    <lineage>
        <taxon>Eukaryota</taxon>
        <taxon>Fungi</taxon>
        <taxon>Dikarya</taxon>
        <taxon>Basidiomycota</taxon>
        <taxon>Agaricomycotina</taxon>
        <taxon>Agaricomycetes</taxon>
        <taxon>Agaricomycetidae</taxon>
        <taxon>Agaricales</taxon>
        <taxon>Marasmiineae</taxon>
        <taxon>Mycenaceae</taxon>
        <taxon>Mycena</taxon>
    </lineage>
</organism>
<evidence type="ECO:0000313" key="3">
    <source>
        <dbReference type="Proteomes" id="UP001215598"/>
    </source>
</evidence>
<evidence type="ECO:0000313" key="2">
    <source>
        <dbReference type="EMBL" id="KAJ7746689.1"/>
    </source>
</evidence>
<dbReference type="AlphaFoldDB" id="A0AAD7IQ22"/>
<feature type="region of interest" description="Disordered" evidence="1">
    <location>
        <begin position="231"/>
        <end position="293"/>
    </location>
</feature>